<evidence type="ECO:0000313" key="3">
    <source>
        <dbReference type="Proteomes" id="UP000694567"/>
    </source>
</evidence>
<keyword evidence="3" id="KW-1185">Reference proteome</keyword>
<dbReference type="AlphaFoldDB" id="A0A8C0G0J8"/>
<sequence>MRLLILAVFALFYVAPCEEGAGLLASKSLLSGCAVEDGTLQHLSYAAGSGCGMILPPPEAFGVVSVMFSIRWLQIARYILIC</sequence>
<organism evidence="2 3">
    <name type="scientific">Bubo bubo</name>
    <name type="common">Eurasian eagle-owl</name>
    <name type="synonym">Strix bubo</name>
    <dbReference type="NCBI Taxonomy" id="30461"/>
    <lineage>
        <taxon>Eukaryota</taxon>
        <taxon>Metazoa</taxon>
        <taxon>Chordata</taxon>
        <taxon>Craniata</taxon>
        <taxon>Vertebrata</taxon>
        <taxon>Euteleostomi</taxon>
        <taxon>Archelosauria</taxon>
        <taxon>Archosauria</taxon>
        <taxon>Dinosauria</taxon>
        <taxon>Saurischia</taxon>
        <taxon>Theropoda</taxon>
        <taxon>Coelurosauria</taxon>
        <taxon>Aves</taxon>
        <taxon>Neognathae</taxon>
        <taxon>Neoaves</taxon>
        <taxon>Telluraves</taxon>
        <taxon>Strigiformes</taxon>
        <taxon>Strigidae</taxon>
        <taxon>Bubo</taxon>
    </lineage>
</organism>
<proteinExistence type="predicted"/>
<evidence type="ECO:0000256" key="1">
    <source>
        <dbReference type="SAM" id="SignalP"/>
    </source>
</evidence>
<reference evidence="2" key="1">
    <citation type="submission" date="2025-08" db="UniProtKB">
        <authorList>
            <consortium name="Ensembl"/>
        </authorList>
    </citation>
    <scope>IDENTIFICATION</scope>
</reference>
<feature type="chain" id="PRO_5034189052" evidence="1">
    <location>
        <begin position="18"/>
        <end position="82"/>
    </location>
</feature>
<reference evidence="2" key="2">
    <citation type="submission" date="2025-09" db="UniProtKB">
        <authorList>
            <consortium name="Ensembl"/>
        </authorList>
    </citation>
    <scope>IDENTIFICATION</scope>
</reference>
<evidence type="ECO:0000313" key="2">
    <source>
        <dbReference type="Ensembl" id="ENSBOBP00000023075.1"/>
    </source>
</evidence>
<dbReference type="Proteomes" id="UP000694567">
    <property type="component" value="Unplaced"/>
</dbReference>
<protein>
    <submittedName>
        <fullName evidence="2">Uncharacterized protein</fullName>
    </submittedName>
</protein>
<keyword evidence="1" id="KW-0732">Signal</keyword>
<accession>A0A8C0G0J8</accession>
<name>A0A8C0G0J8_BUBBB</name>
<dbReference type="Ensembl" id="ENSBOBT00000023587.1">
    <property type="protein sequence ID" value="ENSBOBP00000023075.1"/>
    <property type="gene ID" value="ENSBOBG00000013842.1"/>
</dbReference>
<feature type="signal peptide" evidence="1">
    <location>
        <begin position="1"/>
        <end position="17"/>
    </location>
</feature>